<dbReference type="GO" id="GO:0048667">
    <property type="term" value="P:cell morphogenesis involved in neuron differentiation"/>
    <property type="evidence" value="ECO:0007669"/>
    <property type="project" value="UniProtKB-ARBA"/>
</dbReference>
<dbReference type="FunFam" id="2.60.40.60:FF:000024">
    <property type="entry name" value="FAT atypical cadherin 3"/>
    <property type="match status" value="1"/>
</dbReference>
<keyword evidence="7 13" id="KW-0106">Calcium</keyword>
<dbReference type="PRINTS" id="PR00205">
    <property type="entry name" value="CADHERIN"/>
</dbReference>
<proteinExistence type="predicted"/>
<dbReference type="SMART" id="SM00179">
    <property type="entry name" value="EGF_CA"/>
    <property type="match status" value="3"/>
</dbReference>
<feature type="domain" description="Cadherin" evidence="20">
    <location>
        <begin position="2789"/>
        <end position="2902"/>
    </location>
</feature>
<evidence type="ECO:0000256" key="3">
    <source>
        <dbReference type="ARBA" id="ARBA00022536"/>
    </source>
</evidence>
<organism evidence="21 22">
    <name type="scientific">Dicentrarchus labrax</name>
    <name type="common">European seabass</name>
    <name type="synonym">Morone labrax</name>
    <dbReference type="NCBI Taxonomy" id="13489"/>
    <lineage>
        <taxon>Eukaryota</taxon>
        <taxon>Metazoa</taxon>
        <taxon>Chordata</taxon>
        <taxon>Craniata</taxon>
        <taxon>Vertebrata</taxon>
        <taxon>Euteleostomi</taxon>
        <taxon>Actinopterygii</taxon>
        <taxon>Neopterygii</taxon>
        <taxon>Teleostei</taxon>
        <taxon>Neoteleostei</taxon>
        <taxon>Acanthomorphata</taxon>
        <taxon>Eupercaria</taxon>
        <taxon>Moronidae</taxon>
        <taxon>Dicentrarchus</taxon>
    </lineage>
</organism>
<dbReference type="FunFam" id="2.60.40.60:FF:000032">
    <property type="entry name" value="FAT atypical cadherin 1"/>
    <property type="match status" value="2"/>
</dbReference>
<dbReference type="FunFam" id="2.60.40.60:FF:000067">
    <property type="entry name" value="FAT atypical cadherin 1"/>
    <property type="match status" value="1"/>
</dbReference>
<feature type="domain" description="Cadherin" evidence="20">
    <location>
        <begin position="2364"/>
        <end position="2465"/>
    </location>
</feature>
<keyword evidence="3 14" id="KW-0245">EGF-like domain</keyword>
<dbReference type="PROSITE" id="PS00010">
    <property type="entry name" value="ASX_HYDROXYL"/>
    <property type="match status" value="1"/>
</dbReference>
<dbReference type="InterPro" id="IPR009030">
    <property type="entry name" value="Growth_fac_rcpt_cys_sf"/>
</dbReference>
<feature type="domain" description="Cadherin" evidence="20">
    <location>
        <begin position="2466"/>
        <end position="2569"/>
    </location>
</feature>
<accession>A0A8P4FVT3</accession>
<feature type="domain" description="Cadherin" evidence="20">
    <location>
        <begin position="722"/>
        <end position="826"/>
    </location>
</feature>
<evidence type="ECO:0000256" key="5">
    <source>
        <dbReference type="ARBA" id="ARBA00022729"/>
    </source>
</evidence>
<feature type="domain" description="Cadherin" evidence="20">
    <location>
        <begin position="1145"/>
        <end position="1203"/>
    </location>
</feature>
<keyword evidence="4 16" id="KW-0812">Transmembrane</keyword>
<protein>
    <submittedName>
        <fullName evidence="21">FAT atypical cadherin 3a</fullName>
    </submittedName>
</protein>
<dbReference type="FunFam" id="2.60.40.60:FF:000039">
    <property type="entry name" value="FAT atypical cadherin 3"/>
    <property type="match status" value="1"/>
</dbReference>
<feature type="domain" description="EGF-like" evidence="19">
    <location>
        <begin position="4102"/>
        <end position="4142"/>
    </location>
</feature>
<feature type="domain" description="Cadherin" evidence="20">
    <location>
        <begin position="3321"/>
        <end position="3425"/>
    </location>
</feature>
<feature type="domain" description="Cadherin" evidence="20">
    <location>
        <begin position="40"/>
        <end position="155"/>
    </location>
</feature>
<dbReference type="GO" id="GO:0005886">
    <property type="term" value="C:plasma membrane"/>
    <property type="evidence" value="ECO:0007669"/>
    <property type="project" value="InterPro"/>
</dbReference>
<feature type="domain" description="Cadherin" evidence="20">
    <location>
        <begin position="1739"/>
        <end position="1852"/>
    </location>
</feature>
<feature type="domain" description="Cadherin" evidence="20">
    <location>
        <begin position="1641"/>
        <end position="1738"/>
    </location>
</feature>
<dbReference type="PROSITE" id="PS00022">
    <property type="entry name" value="EGF_1"/>
    <property type="match status" value="2"/>
</dbReference>
<dbReference type="PROSITE" id="PS50268">
    <property type="entry name" value="CADHERIN_2"/>
    <property type="match status" value="32"/>
</dbReference>
<feature type="domain" description="Cadherin" evidence="20">
    <location>
        <begin position="372"/>
        <end position="467"/>
    </location>
</feature>
<evidence type="ECO:0000256" key="4">
    <source>
        <dbReference type="ARBA" id="ARBA00022692"/>
    </source>
</evidence>
<dbReference type="InterPro" id="IPR018097">
    <property type="entry name" value="EGF_Ca-bd_CS"/>
</dbReference>
<comment type="caution">
    <text evidence="14">Lacks conserved residue(s) required for the propagation of feature annotation.</text>
</comment>
<feature type="domain" description="Cadherin" evidence="20">
    <location>
        <begin position="1952"/>
        <end position="2053"/>
    </location>
</feature>
<feature type="domain" description="Cadherin" evidence="20">
    <location>
        <begin position="3110"/>
        <end position="3215"/>
    </location>
</feature>
<dbReference type="Gene3D" id="2.60.40.60">
    <property type="entry name" value="Cadherins"/>
    <property type="match status" value="33"/>
</dbReference>
<dbReference type="GO" id="GO:0005911">
    <property type="term" value="C:cell-cell junction"/>
    <property type="evidence" value="ECO:0007669"/>
    <property type="project" value="TreeGrafter"/>
</dbReference>
<feature type="compositionally biased region" description="Low complexity" evidence="15">
    <location>
        <begin position="4490"/>
        <end position="4501"/>
    </location>
</feature>
<dbReference type="SUPFAM" id="SSF49899">
    <property type="entry name" value="Concanavalin A-like lectins/glucanases"/>
    <property type="match status" value="1"/>
</dbReference>
<dbReference type="FunFam" id="2.60.40.60:FF:000071">
    <property type="entry name" value="FAT atypical cadherin 1"/>
    <property type="match status" value="1"/>
</dbReference>
<keyword evidence="22" id="KW-1185">Reference proteome</keyword>
<feature type="domain" description="EGF-like" evidence="19">
    <location>
        <begin position="3986"/>
        <end position="4023"/>
    </location>
</feature>
<feature type="domain" description="Cadherin" evidence="20">
    <location>
        <begin position="1853"/>
        <end position="1954"/>
    </location>
</feature>
<feature type="domain" description="Cadherin" evidence="20">
    <location>
        <begin position="3008"/>
        <end position="3109"/>
    </location>
</feature>
<feature type="domain" description="EGF-like" evidence="19">
    <location>
        <begin position="4025"/>
        <end position="4065"/>
    </location>
</feature>
<feature type="disulfide bond" evidence="14">
    <location>
        <begin position="4013"/>
        <end position="4022"/>
    </location>
</feature>
<feature type="domain" description="Cadherin" evidence="20">
    <location>
        <begin position="2054"/>
        <end position="2155"/>
    </location>
</feature>
<dbReference type="FunFam" id="2.60.40.60:FF:000075">
    <property type="entry name" value="FAT atypical cadherin 1"/>
    <property type="match status" value="1"/>
</dbReference>
<feature type="region of interest" description="Disordered" evidence="15">
    <location>
        <begin position="4347"/>
        <end position="4367"/>
    </location>
</feature>
<dbReference type="InterPro" id="IPR001881">
    <property type="entry name" value="EGF-like_Ca-bd_dom"/>
</dbReference>
<feature type="chain" id="PRO_5035867501" evidence="17">
    <location>
        <begin position="25"/>
        <end position="4536"/>
    </location>
</feature>
<gene>
    <name evidence="21" type="primary">fat3a</name>
</gene>
<dbReference type="GO" id="GO:0005509">
    <property type="term" value="F:calcium ion binding"/>
    <property type="evidence" value="ECO:0007669"/>
    <property type="project" value="UniProtKB-UniRule"/>
</dbReference>
<evidence type="ECO:0000256" key="6">
    <source>
        <dbReference type="ARBA" id="ARBA00022737"/>
    </source>
</evidence>
<sequence length="4536" mass="497054">MRAPLLGLVLLLLLLLFKPPPCCSQSTLGVPQDGPHFGFTEAVYHATVYENSAARTYVNSKVKMGVHQALRSWEIRYRITSGDDEGFFKAEEYVLGDFCFLRIRTKGGNAAILNREIQDNYVLTVKASVKGEALLETWTKVSIQVLDMNDLRPLFSPTTYSVTIAESTPLRTSIAQVTATDADIGSNGEFYYFFKEKIELFAVNPTSGVVSLSGKLNVDEQNRYDLEILAVDRGMKLYGNNGVSSTAKLFVHIERVNEHAPVMNVVTHSPLWLDKNPVYAMITVEDLDEGLNGEIDSVVIVGGDPSETFFVDRSEEGEFAIKASESVNWETYPYGCNLTLQAKDKGNPQKFSAVKVVHIMVKKQQTVEAKFERELYDVSLNEISPPGTIVEAVKITPEPDDAEYILTPSADSAFFQMNTVTGVISTTRWFTQVAQHVFNLEVLEIDSEIKVKVRVTIEDANDNTPTFDQSSYEVLVNESVLVGTNVLTVSAVDEDKGENGYITYSISSLQPLPFKINQFSGIISTTKELDFESSSESFLFVVRASDWGSPYRRESEVNVTIHLENVNDNQPLFEKVACQGVISREFPVDEVITTMSAIDIDELELVKYKIISGNEWGYFDLNPDSGVLSLQRSLATASPKNGVFSLKITATDGENFSDPMFVNISVVHGRSPQKSFNCKDTRVAQKLAEKLLKKSKASTKPKIEEGFIDLFSVNRQTPQFDKAFPTDIAVQEDLNVGSSVFKVNAFDGDTGFNGQILYAISDGNTDSCFTINMETGLISVFLPMDREKRDRYLLNLTIYDLGLPQKTAWRLLTVYIEDANDNAPQFLQEGGYVIVIPENTAIGTDVIQVDATDKDLGPSGEIVYSVLTSTTQFGINSTNGIVYVAGQLDREYVSAFNLKIEARDKAEKGSQKFSVTTLKIILEDVNDCPPLFIPNVYKARALEDLPVGTVVAWLETQDPDLGLGGQVRYSLANDYNGWFEVDRASGAIRLTKELDYETQQFYNLTVKAKDKGRPVSLLSVTFVEVEVVDVNENLYTPYFSHFAMTGLVKENARIGTTLLQVTANDDDAGRDGEIQYSIHDGSGLGRFAIDEETGVIYTTDMLDRETKDSYWLTVYASDHGVVPQFATIEVFIQVEDVNDNAPLTSEVLYRPSVPENSPRDVSVIQIQAQDPDATPPGTVDRLSHRIISGNPQNFFTINTRSDGGPSPRQSTVWVMVQVLDENDNKPTFPEKVYQIKLPERERRKKSEPIYRVFAYDRDDGPNSDLSYSIVDGNEDGKFFIDPKTAVVSSRKAFTAGSYDILTIKAIDNGRPQKSSTARLHIEWIRRPPPSTLPLLFDEPVYNFTVMENDKVAEIVGVVSLQQNSALLWFDITGGNSDSVFDIEKAVGTIIIARPLDAEQRSFYNLTVQATDGTNTAYTQFPITVVNKAMPVFDKSFYSVSVNEDVAVHTPILGIKTTSPEGQNIIYTIVDGDPALQFDIGFDTGVISVIHSLDYEAASSYHLTIRATDYLTGARAEVDVDVVIQDINDNPPIFQNMSYRVVLSETAMIGTPALQVIATDKDSEKNNVVRYQIFSDAHNNTDYFHIDSILGIITVARDLDLSSIGHYVLTVRATDNGSPPLSTTTIVRIAVTLSDNAGPKFPQPEYQAEITENAVIGTSVTTVSAVSQSTLTYDIKQGNTNRVFQINQYSGVITTQKPLDYETTASYTLIVQATNMAGMACNATLLIQAVDENDNPPVFQQLHYRGSISEAAPVNSVVLNLDDSPLVIKATDADRNQNALLAYQIVEDTAKMFFTVDSGTGSIRTIANLDHETMATFHFHVHVRDNGRPQLTADSPAEVTIQVIDTNDSPPRFTQNAYETVLLLPTYVGVEALQVSAIDPDKDVSTELTYSLTDGVLEHFAIKPSSGVIVVKHNNFSKERFRFSVKVSDGKFSNMALVTILVREALDSGLSFPHSLYSSSIQENVSNITKVAVVNAVGNHLNEPLKYTLLNAGTRFGIRPTSGVIQTTGIPFDREEQEFYELVVEARREHDCQHVARVMVRVQIEDINDNVPVFVGLPYYAAVQVEAEPGSPIFRVMAVDSDKGINGEVSYYLKDDHGHFEINQQTGSLSLKRAFESDLSNVEYQMVIYARDGGYPPLSSTIEFPITVVNKAMPVFDKSFYSVSVNEDVAVHTPILGINATSPEGQNIIYTIVDGDPALQFDIGFDTGVISVIHSLDYEAASSYHLTIRATDYLTGARAEVDVDVVIQDINDNPPIFQNMSYRVVLSETAMIGTPALQVIATDKDSEKNNVVRYQIFSDAHNNTDYFHIDSSSGLILTARMLDHEVVQKYDFIVRATDNGFPPLSSEVSVIVVVNDMNDNPPVFNQLLYEAYVNELAPRGHFVTCVQASDADRSDFDKLEYSILSGNEKMNFVMDKKTGIITLSSHRKQRMEPAYSLNVSVSDGVFTSTAQVHVKVLGANLYNPVFGQNMYEAELRENSAVGTKVLQVKATDADPGVFGHIIYSFVNDVGKDQFNIDSSGQITTVEKLDREDPANKDIVLTVAAQDSGGRVSYCTVQVPLLDDNDNVPRFRATEYRASVKSDVPKGFLVTQIQAYDPDDGTNAKVTYSLYSEAHVPVVDILEIDPDNGWMVTKGSFSHLRNSVLSFFVKAVDGGNPVRHSLVSVYIHVLSSDAFIPSFSQHQYLFSMPEDTPIGSAIGTVRLNAPPGYTSLSATFALVNGETGENNQDGMFVVEKDTGVIKLDKTLDHEVIKGYHFKVTATVQQAKLDSVTSVDVEVKVLDLNDNKPAFEANSYEATVMEGMSIGTRIIQVQALDPDSGANGQVTYGLGALIQSEGNSDTLVGTFSIDSNTGWISTRKDLDHETSPSYTFTVVASDLGETLSLSSTTTVTIAVSDINDNPPRFLEQHYFGSVQESDPPGEVVAVLNTRDDDSSAINRQVSYHITGGNYRGVFALGLVQGEWKMYVKWPLDREEHNRYIINVTASDGLFVSQAMVEVTVIDTNDNSPICDQPMYTASIPENLPVNSVLLRVGATDADIGINAWIQYSLHGPGSQDFSMDSDTGEIKSSVFLDREMTPNYRLVAQATDGGGRWCHAEVQLVVTDVNDNPPIFTLSKYTASVYEDTATKALLTRIQAIDPDEAGPGRVVVYSLTESAGGSFSIDKSSGIVVLERILDREIQPAYQITVHASDLGSPLPLSSLVNVTITVLDINDNPPVFERRDQLATVPEDVGVGTEVLRVYAASKDIGTNAEITYSIRSGNEHGKFHIHPLTGAILVAHPLDYETCRDYFLTVEARDGGMPPLSAITTVNINLTDVNDNAPMFSCDLYTAVLSEDATIGESVVQVVAEDADSQLNGAILYSIISGDRGNQFFIDPLRAVIKVNKQLDRETVPSYSLAIRALDSGIPPMSSTVMVNIDISDINDNPPTFSPANLITVIQENKPIGTSILQLSITDLDSSHNGPPFDFRLLSGNEGGEFVLDKDGTLVANQVFRRDLATEYVIQIQVTDSGKPRLSSSSMLTVRVIEESLHRPVAFPLEVHIVTMEDEFPGGVIGQLHATDADPYDALTFGHAPPVQRSLFKISPRDGKIIALGGLDAGRYSLNASVSDGRFAVPVPVSVHVEQATPEMLREAVTVRFESVAPQDFVALHLKSVLKVLQQAATSQQQDTLHLLSLQPVGGTQQLDMLIAVERAGDGYYKAAYLTQKLSASRRQLEEVLRVSAILDKNCSGLECRGAQCEQSIILDSHNLATYSTPRVSFVSPRFHRTSRCTCNGDCALLSEQCEDQPCPADMQCVSIEANRGRYACQCPPGKLGECAGHSSLSFSGNSYIKYRLSDRLQTELKLSLRIRTLQSRGIIILGDGDGVGGGGDSPDMLGISGRRINDGSWHTVALELNRNFSSLALDDRFVCQVTSKEMLLYVYDTGSSVLVQVQNPHSRSLVDSQKDPQVLEGFQGCLDSVMLNNNELPLQNKRSRYAEVVGLTEMKLGCILYPDACLQQPCRNGATCTSLPSGGFSCSCNPQYTGGHCEMEITACVPNPCQNSGACKPIGNAFLCSCRRGFKGLTISQQCIFFQSLEPLSMKEIIYLKNAGISCPLSAIPPSCSCEEDVNECDRNNPEGECENGGVCVNTQGSFYCNCTAGFVGQRCSLRPVVVPDMQAGHAVVGKEELIGIAVVLFVIITLIILFIAFRKKPGLGPTMVGVGGMMGPPQVPVRPMAYTPCFQGDPRSTLEKMVDGRGVEHTEMSTFHPESPRILSGTTRRGVVVCSVAPNLPPVSPCRSDCDSIRKSPWDSDEGKMVDMAEEVTCFSGSNKGSNSEVQSLSSFQSDSCDDNAYHWDTSDWMPSTRLSDIEEVPNYEAGPGSDVAGSAPRLGGSTRELESDYYLGGYDIDSDYPPPHVEEFLSQDQLPPPLPSGEDYPEPYTPMPANLPVSKESTLSSSSTGHQHARPHFHPSQYLPPHQLPLGEGPHGDFNTSVGGVTAGNGDTDDSVSLNMRLSVGASSASDVSAPCGLDDSEHGSDFDSMDELRRGVTIITDSQQQTEV</sequence>
<dbReference type="GO" id="GO:0043005">
    <property type="term" value="C:neuron projection"/>
    <property type="evidence" value="ECO:0007669"/>
    <property type="project" value="UniProtKB-ARBA"/>
</dbReference>
<evidence type="ECO:0000256" key="1">
    <source>
        <dbReference type="ARBA" id="ARBA00004479"/>
    </source>
</evidence>
<feature type="region of interest" description="Disordered" evidence="15">
    <location>
        <begin position="4302"/>
        <end position="4323"/>
    </location>
</feature>
<dbReference type="FunFam" id="2.60.40.60:FF:000066">
    <property type="entry name" value="FAT atypical cadherin 1"/>
    <property type="match status" value="1"/>
</dbReference>
<dbReference type="SUPFAM" id="SSF57184">
    <property type="entry name" value="Growth factor receptor domain"/>
    <property type="match status" value="1"/>
</dbReference>
<evidence type="ECO:0000256" key="13">
    <source>
        <dbReference type="PROSITE-ProRule" id="PRU00043"/>
    </source>
</evidence>
<dbReference type="GO" id="GO:0048646">
    <property type="term" value="P:anatomical structure formation involved in morphogenesis"/>
    <property type="evidence" value="ECO:0007669"/>
    <property type="project" value="UniProtKB-ARBA"/>
</dbReference>
<evidence type="ECO:0000256" key="11">
    <source>
        <dbReference type="ARBA" id="ARBA00023157"/>
    </source>
</evidence>
<feature type="domain" description="Cadherin" evidence="20">
    <location>
        <begin position="1229"/>
        <end position="1335"/>
    </location>
</feature>
<evidence type="ECO:0000313" key="22">
    <source>
        <dbReference type="Proteomes" id="UP000694389"/>
    </source>
</evidence>
<dbReference type="FunFam" id="2.10.25.10:FF:000172">
    <property type="entry name" value="FAT atypical cadherin 3"/>
    <property type="match status" value="1"/>
</dbReference>
<feature type="transmembrane region" description="Helical" evidence="16">
    <location>
        <begin position="4163"/>
        <end position="4183"/>
    </location>
</feature>
<keyword evidence="6" id="KW-0677">Repeat</keyword>
<dbReference type="GO" id="GO:0007156">
    <property type="term" value="P:homophilic cell adhesion via plasma membrane adhesion molecules"/>
    <property type="evidence" value="ECO:0007669"/>
    <property type="project" value="InterPro"/>
</dbReference>
<feature type="domain" description="Cadherin" evidence="20">
    <location>
        <begin position="2678"/>
        <end position="2788"/>
    </location>
</feature>
<dbReference type="PROSITE" id="PS50026">
    <property type="entry name" value="EGF_3"/>
    <property type="match status" value="4"/>
</dbReference>
<feature type="domain" description="Cadherin" evidence="20">
    <location>
        <begin position="1337"/>
        <end position="1432"/>
    </location>
</feature>
<dbReference type="Ensembl" id="ENSDLAT00005087695.1">
    <property type="protein sequence ID" value="ENSDLAP00005063891.1"/>
    <property type="gene ID" value="ENSDLAG00005017637.2"/>
</dbReference>
<keyword evidence="5 17" id="KW-0732">Signal</keyword>
<dbReference type="PROSITE" id="PS00232">
    <property type="entry name" value="CADHERIN_1"/>
    <property type="match status" value="11"/>
</dbReference>
<evidence type="ECO:0000259" key="18">
    <source>
        <dbReference type="PROSITE" id="PS50025"/>
    </source>
</evidence>
<keyword evidence="12" id="KW-0325">Glycoprotein</keyword>
<dbReference type="PROSITE" id="PS01187">
    <property type="entry name" value="EGF_CA"/>
    <property type="match status" value="1"/>
</dbReference>
<dbReference type="GeneTree" id="ENSGT00940000154981"/>
<feature type="domain" description="Cadherin" evidence="20">
    <location>
        <begin position="582"/>
        <end position="676"/>
    </location>
</feature>
<evidence type="ECO:0000256" key="8">
    <source>
        <dbReference type="ARBA" id="ARBA00022889"/>
    </source>
</evidence>
<dbReference type="Gene3D" id="2.10.25.10">
    <property type="entry name" value="Laminin"/>
    <property type="match status" value="3"/>
</dbReference>
<dbReference type="FunFam" id="2.60.40.60:FF:000061">
    <property type="entry name" value="FAT atypical cadherin 3"/>
    <property type="match status" value="3"/>
</dbReference>
<dbReference type="InterPro" id="IPR050971">
    <property type="entry name" value="Cadherin-domain_protein"/>
</dbReference>
<dbReference type="InterPro" id="IPR020894">
    <property type="entry name" value="Cadherin_CS"/>
</dbReference>
<feature type="domain" description="Cadherin" evidence="20">
    <location>
        <begin position="933"/>
        <end position="1039"/>
    </location>
</feature>
<evidence type="ECO:0000259" key="20">
    <source>
        <dbReference type="PROSITE" id="PS50268"/>
    </source>
</evidence>
<feature type="region of interest" description="Disordered" evidence="15">
    <location>
        <begin position="4379"/>
        <end position="4518"/>
    </location>
</feature>
<keyword evidence="9 16" id="KW-1133">Transmembrane helix</keyword>
<dbReference type="GO" id="GO:0120035">
    <property type="term" value="P:regulation of plasma membrane bounded cell projection organization"/>
    <property type="evidence" value="ECO:0007669"/>
    <property type="project" value="UniProtKB-ARBA"/>
</dbReference>
<dbReference type="CDD" id="cd11304">
    <property type="entry name" value="Cadherin_repeat"/>
    <property type="match status" value="34"/>
</dbReference>
<feature type="domain" description="Cadherin" evidence="20">
    <location>
        <begin position="2257"/>
        <end position="2363"/>
    </location>
</feature>
<keyword evidence="11 14" id="KW-1015">Disulfide bond</keyword>
<evidence type="ECO:0000256" key="12">
    <source>
        <dbReference type="ARBA" id="ARBA00023180"/>
    </source>
</evidence>
<dbReference type="PANTHER" id="PTHR24025">
    <property type="entry name" value="DESMOGLEIN FAMILY MEMBER"/>
    <property type="match status" value="1"/>
</dbReference>
<dbReference type="Gene3D" id="2.60.120.200">
    <property type="match status" value="1"/>
</dbReference>
<feature type="domain" description="Cadherin" evidence="20">
    <location>
        <begin position="2903"/>
        <end position="3012"/>
    </location>
</feature>
<evidence type="ECO:0000256" key="9">
    <source>
        <dbReference type="ARBA" id="ARBA00022989"/>
    </source>
</evidence>
<reference evidence="21" key="2">
    <citation type="submission" date="2025-09" db="UniProtKB">
        <authorList>
            <consortium name="Ensembl"/>
        </authorList>
    </citation>
    <scope>IDENTIFICATION</scope>
</reference>
<dbReference type="FunFam" id="2.60.40.60:FF:000059">
    <property type="entry name" value="FAT atypical cadherin 3"/>
    <property type="match status" value="1"/>
</dbReference>
<dbReference type="FunFam" id="2.60.40.60:FF:000052">
    <property type="entry name" value="FAT atypical cadherin 1"/>
    <property type="match status" value="1"/>
</dbReference>
<dbReference type="FunFam" id="2.60.40.60:FF:000065">
    <property type="entry name" value="FAT atypical cadherin 1"/>
    <property type="match status" value="1"/>
</dbReference>
<name>A0A8P4FVT3_DICLA</name>
<feature type="domain" description="Cadherin" evidence="20">
    <location>
        <begin position="1040"/>
        <end position="1144"/>
    </location>
</feature>
<dbReference type="SUPFAM" id="SSF49313">
    <property type="entry name" value="Cadherin-like"/>
    <property type="match status" value="34"/>
</dbReference>
<evidence type="ECO:0000256" key="7">
    <source>
        <dbReference type="ARBA" id="ARBA00022837"/>
    </source>
</evidence>
<dbReference type="Pfam" id="PF00028">
    <property type="entry name" value="Cadherin"/>
    <property type="match status" value="27"/>
</dbReference>
<dbReference type="InterPro" id="IPR000152">
    <property type="entry name" value="EGF-type_Asp/Asn_hydroxyl_site"/>
</dbReference>
<dbReference type="InterPro" id="IPR001791">
    <property type="entry name" value="Laminin_G"/>
</dbReference>
<dbReference type="GO" id="GO:0001764">
    <property type="term" value="P:neuron migration"/>
    <property type="evidence" value="ECO:0007669"/>
    <property type="project" value="UniProtKB-ARBA"/>
</dbReference>
<feature type="domain" description="Cadherin" evidence="20">
    <location>
        <begin position="1534"/>
        <end position="1640"/>
    </location>
</feature>
<dbReference type="FunFam" id="2.60.40.60:FF:000033">
    <property type="entry name" value="FAT atypical cadherin 1"/>
    <property type="match status" value="1"/>
</dbReference>
<dbReference type="InterPro" id="IPR013320">
    <property type="entry name" value="ConA-like_dom_sf"/>
</dbReference>
<keyword evidence="10 16" id="KW-0472">Membrane</keyword>
<evidence type="ECO:0000256" key="17">
    <source>
        <dbReference type="SAM" id="SignalP"/>
    </source>
</evidence>
<dbReference type="GO" id="GO:0016358">
    <property type="term" value="P:dendrite development"/>
    <property type="evidence" value="ECO:0007669"/>
    <property type="project" value="UniProtKB-ARBA"/>
</dbReference>
<dbReference type="InterPro" id="IPR000742">
    <property type="entry name" value="EGF"/>
</dbReference>
<dbReference type="FunFam" id="2.60.40.60:FF:000084">
    <property type="entry name" value="FAT atypical cadherin 3"/>
    <property type="match status" value="1"/>
</dbReference>
<dbReference type="PROSITE" id="PS50025">
    <property type="entry name" value="LAM_G_DOMAIN"/>
    <property type="match status" value="1"/>
</dbReference>
<comment type="subcellular location">
    <subcellularLocation>
        <location evidence="1">Membrane</location>
        <topology evidence="1">Single-pass type I membrane protein</topology>
    </subcellularLocation>
</comment>
<dbReference type="Pfam" id="PF02210">
    <property type="entry name" value="Laminin_G_2"/>
    <property type="match status" value="1"/>
</dbReference>
<feature type="domain" description="Cadherin" evidence="20">
    <location>
        <begin position="828"/>
        <end position="932"/>
    </location>
</feature>
<reference evidence="21" key="1">
    <citation type="submission" date="2025-08" db="UniProtKB">
        <authorList>
            <consortium name="Ensembl"/>
        </authorList>
    </citation>
    <scope>IDENTIFICATION</scope>
</reference>
<dbReference type="PANTHER" id="PTHR24025:SF21">
    <property type="entry name" value="FAT ATYPICAL CADHERIN 3"/>
    <property type="match status" value="1"/>
</dbReference>
<feature type="signal peptide" evidence="17">
    <location>
        <begin position="1"/>
        <end position="24"/>
    </location>
</feature>
<dbReference type="SMART" id="SM00112">
    <property type="entry name" value="CA"/>
    <property type="match status" value="32"/>
</dbReference>
<feature type="domain" description="Cadherin" evidence="20">
    <location>
        <begin position="3216"/>
        <end position="3320"/>
    </location>
</feature>
<feature type="compositionally biased region" description="Basic and acidic residues" evidence="15">
    <location>
        <begin position="4507"/>
        <end position="4518"/>
    </location>
</feature>
<feature type="domain" description="Laminin G" evidence="18">
    <location>
        <begin position="3814"/>
        <end position="3983"/>
    </location>
</feature>
<feature type="domain" description="EGF-like" evidence="19">
    <location>
        <begin position="3774"/>
        <end position="3812"/>
    </location>
</feature>
<feature type="domain" description="Cadherin" evidence="20">
    <location>
        <begin position="1433"/>
        <end position="1533"/>
    </location>
</feature>
<dbReference type="SMART" id="SM00181">
    <property type="entry name" value="EGF"/>
    <property type="match status" value="4"/>
</dbReference>
<dbReference type="CDD" id="cd00054">
    <property type="entry name" value="EGF_CA"/>
    <property type="match status" value="3"/>
</dbReference>
<evidence type="ECO:0000313" key="21">
    <source>
        <dbReference type="Ensembl" id="ENSDLAP00005063891.1"/>
    </source>
</evidence>
<dbReference type="FunFam" id="2.60.40.60:FF:000026">
    <property type="entry name" value="FAT atypical cadherin 1"/>
    <property type="match status" value="2"/>
</dbReference>
<dbReference type="FunFam" id="2.60.40.60:FF:000090">
    <property type="entry name" value="FAT atypical cadherin 3"/>
    <property type="match status" value="1"/>
</dbReference>
<dbReference type="FunFam" id="2.60.40.60:FF:000015">
    <property type="entry name" value="FAT atypical cadherin 1"/>
    <property type="match status" value="1"/>
</dbReference>
<evidence type="ECO:0000259" key="19">
    <source>
        <dbReference type="PROSITE" id="PS50026"/>
    </source>
</evidence>
<dbReference type="FunFam" id="2.60.40.60:FF:000165">
    <property type="entry name" value="FAT atypical cadherin 3"/>
    <property type="match status" value="1"/>
</dbReference>
<keyword evidence="2" id="KW-0217">Developmental protein</keyword>
<dbReference type="InterPro" id="IPR015919">
    <property type="entry name" value="Cadherin-like_sf"/>
</dbReference>
<dbReference type="FunFam" id="2.60.40.60:FF:000058">
    <property type="entry name" value="FAT atypical cadherin 3"/>
    <property type="match status" value="1"/>
</dbReference>
<feature type="domain" description="Cadherin" evidence="20">
    <location>
        <begin position="2156"/>
        <end position="2256"/>
    </location>
</feature>
<dbReference type="FunFam" id="2.60.40.60:FF:000021">
    <property type="entry name" value="FAT atypical cadherin 1"/>
    <property type="match status" value="2"/>
</dbReference>
<evidence type="ECO:0000256" key="16">
    <source>
        <dbReference type="SAM" id="Phobius"/>
    </source>
</evidence>
<dbReference type="InterPro" id="IPR002126">
    <property type="entry name" value="Cadherin-like_dom"/>
</dbReference>
<dbReference type="GO" id="GO:0009887">
    <property type="term" value="P:animal organ morphogenesis"/>
    <property type="evidence" value="ECO:0007669"/>
    <property type="project" value="UniProtKB-ARBA"/>
</dbReference>
<feature type="domain" description="Cadherin" evidence="20">
    <location>
        <begin position="3426"/>
        <end position="3530"/>
    </location>
</feature>
<evidence type="ECO:0000256" key="10">
    <source>
        <dbReference type="ARBA" id="ARBA00023136"/>
    </source>
</evidence>
<dbReference type="PROSITE" id="PS01186">
    <property type="entry name" value="EGF_2"/>
    <property type="match status" value="2"/>
</dbReference>
<feature type="compositionally biased region" description="Polar residues" evidence="15">
    <location>
        <begin position="4302"/>
        <end position="4321"/>
    </location>
</feature>
<feature type="domain" description="Cadherin" evidence="20">
    <location>
        <begin position="468"/>
        <end position="573"/>
    </location>
</feature>
<dbReference type="FunFam" id="2.60.40.60:FF:000051">
    <property type="entry name" value="FAT atypical cadherin 1"/>
    <property type="match status" value="1"/>
</dbReference>
<feature type="compositionally biased region" description="Low complexity" evidence="15">
    <location>
        <begin position="4425"/>
        <end position="4434"/>
    </location>
</feature>
<feature type="domain" description="Cadherin" evidence="20">
    <location>
        <begin position="156"/>
        <end position="263"/>
    </location>
</feature>
<dbReference type="FunFam" id="2.60.40.60:FF:000080">
    <property type="entry name" value="FAT atypical cadherin 1"/>
    <property type="match status" value="1"/>
</dbReference>
<keyword evidence="8" id="KW-0130">Cell adhesion</keyword>
<dbReference type="FunFam" id="2.60.40.60:FF:000035">
    <property type="entry name" value="Protocadherin Fat 3"/>
    <property type="match status" value="1"/>
</dbReference>
<dbReference type="Proteomes" id="UP000694389">
    <property type="component" value="Unassembled WGS sequence"/>
</dbReference>
<dbReference type="FunFam" id="2.60.40.60:FF:000013">
    <property type="entry name" value="Cadherin EGF LAG seven-pass G-type receptor"/>
    <property type="match status" value="2"/>
</dbReference>
<evidence type="ECO:0000256" key="15">
    <source>
        <dbReference type="SAM" id="MobiDB-lite"/>
    </source>
</evidence>
<dbReference type="FunFam" id="2.60.40.60:FF:000053">
    <property type="entry name" value="FAT atypical cadherin 3"/>
    <property type="match status" value="1"/>
</dbReference>
<feature type="domain" description="Cadherin" evidence="20">
    <location>
        <begin position="2570"/>
        <end position="2677"/>
    </location>
</feature>
<dbReference type="Pfam" id="PF00008">
    <property type="entry name" value="EGF"/>
    <property type="match status" value="2"/>
</dbReference>
<evidence type="ECO:0000256" key="14">
    <source>
        <dbReference type="PROSITE-ProRule" id="PRU00076"/>
    </source>
</evidence>
<evidence type="ECO:0000256" key="2">
    <source>
        <dbReference type="ARBA" id="ARBA00022473"/>
    </source>
</evidence>
<dbReference type="FunFam" id="2.60.40.60:FF:000064">
    <property type="entry name" value="FAT atypical cadherin 1"/>
    <property type="match status" value="1"/>
</dbReference>
<dbReference type="CDD" id="cd00110">
    <property type="entry name" value="LamG"/>
    <property type="match status" value="1"/>
</dbReference>
<feature type="disulfide bond" evidence="14">
    <location>
        <begin position="4132"/>
        <end position="4141"/>
    </location>
</feature>